<evidence type="ECO:0000313" key="1">
    <source>
        <dbReference type="EMBL" id="KAF4146027.1"/>
    </source>
</evidence>
<sequence length="157" mass="18768">NGLRYPAVDSTRYLKTKVLRRFISRVNPTLTSHHKLQRLAWALAQVKRPIGKKFDFCIALMICMMLFIWMKNGLTCTRHLLDAIWRLMNLYFTDRDIGEVVFLAAKNHLVENWNMPYDRAHQGKEEFQKSTRRSTNHKKVYVQMLKENIFPAIREKW</sequence>
<organism evidence="1 2">
    <name type="scientific">Phytophthora infestans</name>
    <name type="common">Potato late blight agent</name>
    <name type="synonym">Botrytis infestans</name>
    <dbReference type="NCBI Taxonomy" id="4787"/>
    <lineage>
        <taxon>Eukaryota</taxon>
        <taxon>Sar</taxon>
        <taxon>Stramenopiles</taxon>
        <taxon>Oomycota</taxon>
        <taxon>Peronosporomycetes</taxon>
        <taxon>Peronosporales</taxon>
        <taxon>Peronosporaceae</taxon>
        <taxon>Phytophthora</taxon>
    </lineage>
</organism>
<comment type="caution">
    <text evidence="1">The sequence shown here is derived from an EMBL/GenBank/DDBJ whole genome shotgun (WGS) entry which is preliminary data.</text>
</comment>
<feature type="non-terminal residue" evidence="1">
    <location>
        <position position="1"/>
    </location>
</feature>
<gene>
    <name evidence="1" type="ORF">GN958_ATG04783</name>
</gene>
<evidence type="ECO:0000313" key="2">
    <source>
        <dbReference type="Proteomes" id="UP000704712"/>
    </source>
</evidence>
<protein>
    <submittedName>
        <fullName evidence="1">Uncharacterized protein</fullName>
    </submittedName>
</protein>
<dbReference type="EMBL" id="JAACNO010000653">
    <property type="protein sequence ID" value="KAF4146027.1"/>
    <property type="molecule type" value="Genomic_DNA"/>
</dbReference>
<name>A0A8S9V1T8_PHYIN</name>
<dbReference type="Proteomes" id="UP000704712">
    <property type="component" value="Unassembled WGS sequence"/>
</dbReference>
<accession>A0A8S9V1T8</accession>
<reference evidence="1" key="1">
    <citation type="submission" date="2020-03" db="EMBL/GenBank/DDBJ databases">
        <title>Hybrid Assembly of Korean Phytophthora infestans isolates.</title>
        <authorList>
            <person name="Prokchorchik M."/>
            <person name="Lee Y."/>
            <person name="Seo J."/>
            <person name="Cho J.-H."/>
            <person name="Park Y.-E."/>
            <person name="Jang D.-C."/>
            <person name="Im J.-S."/>
            <person name="Choi J.-G."/>
            <person name="Park H.-J."/>
            <person name="Lee G.-B."/>
            <person name="Lee Y.-G."/>
            <person name="Hong S.-Y."/>
            <person name="Cho K."/>
            <person name="Sohn K.H."/>
        </authorList>
    </citation>
    <scope>NUCLEOTIDE SEQUENCE</scope>
    <source>
        <strain evidence="1">KR_2_A2</strain>
    </source>
</reference>
<proteinExistence type="predicted"/>
<dbReference type="AlphaFoldDB" id="A0A8S9V1T8"/>
<feature type="non-terminal residue" evidence="1">
    <location>
        <position position="157"/>
    </location>
</feature>